<keyword evidence="5" id="KW-0963">Cytoplasm</keyword>
<sequence length="265" mass="29763">MMHKGRPTSQLAIVKPTVENVISYNQYRRTQPMVNGVPMMNVPSSDAIVLFGGGRHILLGLLQFGKDDKKVEDVELFILSTGILLWFNQLGNGLEIPFESVVCHGSIKVSDTAPEGHRLELLLTLEKDKVLNQFFTGESQPSEPQETMTPDGLSPTLSSVELTLRPKYSMYDRHYNPDIENLFTFENFGVNRGDDMVDKCNEALALCLEMYKDPNYDANEDEGDEIEQDEDDAVGDENHAEAMFTSINDTWNRYANSGLADDLEC</sequence>
<dbReference type="Proteomes" id="UP000187013">
    <property type="component" value="Unassembled WGS sequence"/>
</dbReference>
<evidence type="ECO:0000313" key="8">
    <source>
        <dbReference type="EMBL" id="GAV47551.1"/>
    </source>
</evidence>
<organism evidence="8 9">
    <name type="scientific">Zygosaccharomyces rouxii</name>
    <dbReference type="NCBI Taxonomy" id="4956"/>
    <lineage>
        <taxon>Eukaryota</taxon>
        <taxon>Fungi</taxon>
        <taxon>Dikarya</taxon>
        <taxon>Ascomycota</taxon>
        <taxon>Saccharomycotina</taxon>
        <taxon>Saccharomycetes</taxon>
        <taxon>Saccharomycetales</taxon>
        <taxon>Saccharomycetaceae</taxon>
        <taxon>Zygosaccharomyces</taxon>
    </lineage>
</organism>
<dbReference type="OrthoDB" id="19714at2759"/>
<dbReference type="GO" id="GO:0005737">
    <property type="term" value="C:cytoplasm"/>
    <property type="evidence" value="ECO:0007669"/>
    <property type="project" value="UniProtKB-SubCell"/>
</dbReference>
<dbReference type="eggNOG" id="ENOG502RY1I">
    <property type="taxonomic scope" value="Eukaryota"/>
</dbReference>
<evidence type="ECO:0000256" key="7">
    <source>
        <dbReference type="SAM" id="MobiDB-lite"/>
    </source>
</evidence>
<dbReference type="EMBL" id="BDGX01000008">
    <property type="protein sequence ID" value="GAV47551.1"/>
    <property type="molecule type" value="Genomic_DNA"/>
</dbReference>
<feature type="region of interest" description="Disordered" evidence="7">
    <location>
        <begin position="136"/>
        <end position="156"/>
    </location>
</feature>
<gene>
    <name evidence="8" type="ORF">ZYGR_0H03970</name>
</gene>
<evidence type="ECO:0000256" key="4">
    <source>
        <dbReference type="ARBA" id="ARBA00015935"/>
    </source>
</evidence>
<dbReference type="GO" id="GO:0005634">
    <property type="term" value="C:nucleus"/>
    <property type="evidence" value="ECO:0007669"/>
    <property type="project" value="UniProtKB-SubCell"/>
</dbReference>
<protein>
    <recommendedName>
        <fullName evidence="4">Protein LOT5</fullName>
    </recommendedName>
</protein>
<reference evidence="8 9" key="1">
    <citation type="submission" date="2016-08" db="EMBL/GenBank/DDBJ databases">
        <title>Draft genome sequence of allopolyploid Zygosaccharomyces rouxii.</title>
        <authorList>
            <person name="Watanabe J."/>
            <person name="Uehara K."/>
            <person name="Mogi Y."/>
            <person name="Tsukioka Y."/>
        </authorList>
    </citation>
    <scope>NUCLEOTIDE SEQUENCE [LARGE SCALE GENOMIC DNA]</scope>
    <source>
        <strain evidence="8 9">NBRC 110957</strain>
    </source>
</reference>
<dbReference type="Pfam" id="PF03517">
    <property type="entry name" value="Voldacs"/>
    <property type="match status" value="1"/>
</dbReference>
<evidence type="ECO:0000256" key="1">
    <source>
        <dbReference type="ARBA" id="ARBA00004123"/>
    </source>
</evidence>
<comment type="subcellular location">
    <subcellularLocation>
        <location evidence="2">Cytoplasm</location>
    </subcellularLocation>
    <subcellularLocation>
        <location evidence="1">Nucleus</location>
    </subcellularLocation>
</comment>
<evidence type="ECO:0000256" key="2">
    <source>
        <dbReference type="ARBA" id="ARBA00004496"/>
    </source>
</evidence>
<dbReference type="AlphaFoldDB" id="A0A1Q2ZVR6"/>
<evidence type="ECO:0000256" key="3">
    <source>
        <dbReference type="ARBA" id="ARBA00006172"/>
    </source>
</evidence>
<name>A0A1Q2ZVR6_ZYGRO</name>
<feature type="compositionally biased region" description="Acidic residues" evidence="7">
    <location>
        <begin position="218"/>
        <end position="235"/>
    </location>
</feature>
<comment type="similarity">
    <text evidence="3">Belongs to the LOT5 family.</text>
</comment>
<feature type="region of interest" description="Disordered" evidence="7">
    <location>
        <begin position="216"/>
        <end position="237"/>
    </location>
</feature>
<proteinExistence type="inferred from homology"/>
<comment type="caution">
    <text evidence="8">The sequence shown here is derived from an EMBL/GenBank/DDBJ whole genome shotgun (WGS) entry which is preliminary data.</text>
</comment>
<dbReference type="OMA" id="NSCIIIW"/>
<evidence type="ECO:0000313" key="9">
    <source>
        <dbReference type="Proteomes" id="UP000187013"/>
    </source>
</evidence>
<dbReference type="InterPro" id="IPR039924">
    <property type="entry name" value="ICln/Lot5/Saf5"/>
</dbReference>
<feature type="compositionally biased region" description="Polar residues" evidence="7">
    <location>
        <begin position="136"/>
        <end position="148"/>
    </location>
</feature>
<evidence type="ECO:0000256" key="5">
    <source>
        <dbReference type="ARBA" id="ARBA00022490"/>
    </source>
</evidence>
<keyword evidence="6" id="KW-0539">Nucleus</keyword>
<evidence type="ECO:0000256" key="6">
    <source>
        <dbReference type="ARBA" id="ARBA00023242"/>
    </source>
</evidence>
<accession>A0A1Q2ZVR6</accession>